<accession>A0ABU7RE00</accession>
<gene>
    <name evidence="1" type="ORF">V2H41_02925</name>
</gene>
<comment type="caution">
    <text evidence="1">The sequence shown here is derived from an EMBL/GenBank/DDBJ whole genome shotgun (WGS) entry which is preliminary data.</text>
</comment>
<evidence type="ECO:0000313" key="1">
    <source>
        <dbReference type="EMBL" id="MEE6186214.1"/>
    </source>
</evidence>
<dbReference type="Proteomes" id="UP001357452">
    <property type="component" value="Unassembled WGS sequence"/>
</dbReference>
<reference evidence="1 2" key="1">
    <citation type="submission" date="2024-01" db="EMBL/GenBank/DDBJ databases">
        <title>Niabella digestum sp. nov., isolated from waste digestion system.</title>
        <authorList>
            <person name="Zhang L."/>
        </authorList>
    </citation>
    <scope>NUCLEOTIDE SEQUENCE [LARGE SCALE GENOMIC DNA]</scope>
    <source>
        <strain evidence="1 2">A18</strain>
    </source>
</reference>
<protein>
    <submittedName>
        <fullName evidence="1">Uncharacterized protein</fullName>
    </submittedName>
</protein>
<dbReference type="EMBL" id="JAZGLY010000002">
    <property type="protein sequence ID" value="MEE6186214.1"/>
    <property type="molecule type" value="Genomic_DNA"/>
</dbReference>
<dbReference type="RefSeq" id="WP_330973624.1">
    <property type="nucleotide sequence ID" value="NZ_JAZGLY010000002.1"/>
</dbReference>
<organism evidence="1 2">
    <name type="scientific">Niabella digestorum</name>
    <dbReference type="NCBI Taxonomy" id="3117701"/>
    <lineage>
        <taxon>Bacteria</taxon>
        <taxon>Pseudomonadati</taxon>
        <taxon>Bacteroidota</taxon>
        <taxon>Chitinophagia</taxon>
        <taxon>Chitinophagales</taxon>
        <taxon>Chitinophagaceae</taxon>
        <taxon>Niabella</taxon>
    </lineage>
</organism>
<proteinExistence type="predicted"/>
<sequence length="188" mass="23111">MHDLEPYYNWQHIYVSEEDERSPFYGIEHSQFEYSSTIYNYYIHPQWDYFGSNTLYLKVLMADYDEGYVIIEMIGEWNDAVENDIMTLKRKVLEVFMKEGIYKFILIVENVMNFHSSDSEYYEELYDELADQEGWIICLNMPVQTQYDFNRLRLNRYVELMNIENWRVYKPYHLFKKIDDELSRRLPL</sequence>
<keyword evidence="2" id="KW-1185">Reference proteome</keyword>
<name>A0ABU7RE00_9BACT</name>
<evidence type="ECO:0000313" key="2">
    <source>
        <dbReference type="Proteomes" id="UP001357452"/>
    </source>
</evidence>